<dbReference type="EMBL" id="CP136925">
    <property type="protein sequence ID" value="WXA12430.1"/>
    <property type="molecule type" value="Genomic_DNA"/>
</dbReference>
<protein>
    <recommendedName>
        <fullName evidence="4">Lipoprotein</fullName>
    </recommendedName>
</protein>
<reference evidence="1 3" key="1">
    <citation type="submission" date="2023-10" db="EMBL/GenBank/DDBJ databases">
        <title>Culture-based analysis of two novel bacteria associated with mangrove crab gills.</title>
        <authorList>
            <person name="Yang X."/>
            <person name="Garuglieri E."/>
            <person name="Van Goethem M.W."/>
            <person name="Fusi M."/>
            <person name="Marasco R."/>
            <person name="Daffonchio D.G."/>
        </authorList>
    </citation>
    <scope>NUCLEOTIDE SEQUENCE [LARGE SCALE GENOMIC DNA]</scope>
    <source>
        <strain evidence="2">UG2-1</strain>
        <strain evidence="1">UG2-2</strain>
        <strain evidence="3">UG2_2</strain>
    </source>
</reference>
<gene>
    <name evidence="2" type="ORF">R3L15_09870</name>
    <name evidence="1" type="ORF">R3L16_11715</name>
</gene>
<dbReference type="PROSITE" id="PS51257">
    <property type="entry name" value="PROKAR_LIPOPROTEIN"/>
    <property type="match status" value="1"/>
</dbReference>
<name>A0AAU6NXU5_9FLAO</name>
<sequence>MNRLFLLLFSISLIGCCRESKLLNNGLTKSASQITEYTILVKRDSANNETRDTLMVRNKLYNNNDQIINLNQKTLFDNEKMEIDYSYNELDKIKREVVKMSTDSLPLIVDYIYKDTLLYQSKAIVDYPNEKFEQIETHYYRKNNSKDKSVSTQIFIDLESSDTIRNSISTTYFDKNEIAIKIETVHKTDSKRNRKIVYEYKCQNLIGLKEYNGNDSLISTLKYEYDLDKFKNWTSKRIYENGKLDRILTREIKYK</sequence>
<dbReference type="EMBL" id="CP136924">
    <property type="protein sequence ID" value="WXA02408.1"/>
    <property type="molecule type" value="Genomic_DNA"/>
</dbReference>
<evidence type="ECO:0000313" key="2">
    <source>
        <dbReference type="EMBL" id="WXA12430.1"/>
    </source>
</evidence>
<evidence type="ECO:0008006" key="4">
    <source>
        <dbReference type="Google" id="ProtNLM"/>
    </source>
</evidence>
<dbReference type="RefSeq" id="WP_338731434.1">
    <property type="nucleotide sequence ID" value="NZ_CP136924.1"/>
</dbReference>
<dbReference type="Proteomes" id="UP001368318">
    <property type="component" value="Chromosome"/>
</dbReference>
<accession>A0AAU6NXU5</accession>
<proteinExistence type="predicted"/>
<organism evidence="1 3">
    <name type="scientific">Mangrovimonas cancribranchiae</name>
    <dbReference type="NCBI Taxonomy" id="3080055"/>
    <lineage>
        <taxon>Bacteria</taxon>
        <taxon>Pseudomonadati</taxon>
        <taxon>Bacteroidota</taxon>
        <taxon>Flavobacteriia</taxon>
        <taxon>Flavobacteriales</taxon>
        <taxon>Flavobacteriaceae</taxon>
        <taxon>Mangrovimonas</taxon>
    </lineage>
</organism>
<keyword evidence="3" id="KW-1185">Reference proteome</keyword>
<evidence type="ECO:0000313" key="3">
    <source>
        <dbReference type="Proteomes" id="UP001368318"/>
    </source>
</evidence>
<dbReference type="AlphaFoldDB" id="A0AAU6NXU5"/>
<evidence type="ECO:0000313" key="1">
    <source>
        <dbReference type="EMBL" id="WXA02408.1"/>
    </source>
</evidence>
<dbReference type="KEGG" id="mcaa:R3L15_09870"/>